<organism evidence="2 3">
    <name type="scientific">Flavobacterium chungnamense</name>
    <dbReference type="NCBI Taxonomy" id="706182"/>
    <lineage>
        <taxon>Bacteria</taxon>
        <taxon>Pseudomonadati</taxon>
        <taxon>Bacteroidota</taxon>
        <taxon>Flavobacteriia</taxon>
        <taxon>Flavobacteriales</taxon>
        <taxon>Flavobacteriaceae</taxon>
        <taxon>Flavobacterium</taxon>
    </lineage>
</organism>
<feature type="transmembrane region" description="Helical" evidence="1">
    <location>
        <begin position="33"/>
        <end position="51"/>
    </location>
</feature>
<keyword evidence="3" id="KW-1185">Reference proteome</keyword>
<evidence type="ECO:0000313" key="3">
    <source>
        <dbReference type="Proteomes" id="UP001500426"/>
    </source>
</evidence>
<comment type="caution">
    <text evidence="2">The sequence shown here is derived from an EMBL/GenBank/DDBJ whole genome shotgun (WGS) entry which is preliminary data.</text>
</comment>
<protein>
    <submittedName>
        <fullName evidence="2">Uncharacterized protein</fullName>
    </submittedName>
</protein>
<feature type="transmembrane region" description="Helical" evidence="1">
    <location>
        <begin position="63"/>
        <end position="81"/>
    </location>
</feature>
<feature type="transmembrane region" description="Helical" evidence="1">
    <location>
        <begin position="93"/>
        <end position="113"/>
    </location>
</feature>
<proteinExistence type="predicted"/>
<dbReference type="RefSeq" id="WP_345089806.1">
    <property type="nucleotide sequence ID" value="NZ_BAABCS010000003.1"/>
</dbReference>
<reference evidence="3" key="1">
    <citation type="journal article" date="2019" name="Int. J. Syst. Evol. Microbiol.">
        <title>The Global Catalogue of Microorganisms (GCM) 10K type strain sequencing project: providing services to taxonomists for standard genome sequencing and annotation.</title>
        <authorList>
            <consortium name="The Broad Institute Genomics Platform"/>
            <consortium name="The Broad Institute Genome Sequencing Center for Infectious Disease"/>
            <person name="Wu L."/>
            <person name="Ma J."/>
        </authorList>
    </citation>
    <scope>NUCLEOTIDE SEQUENCE [LARGE SCALE GENOMIC DNA]</scope>
    <source>
        <strain evidence="3">JCM 17068</strain>
    </source>
</reference>
<accession>A0ABP7UFY0</accession>
<dbReference type="Proteomes" id="UP001500426">
    <property type="component" value="Unassembled WGS sequence"/>
</dbReference>
<sequence>MIFLLILVCPILLGYYIDKLFFSGKSEESNSSYWILLVINFSAICYAIYDLGNSVEGAIARGIVGLLSFIIFLVGILKIFRLKNSSTETKLKIAIALIVLLIIGFGLCTSEGLF</sequence>
<evidence type="ECO:0000313" key="2">
    <source>
        <dbReference type="EMBL" id="GAA4042149.1"/>
    </source>
</evidence>
<keyword evidence="1" id="KW-1133">Transmembrane helix</keyword>
<name>A0ABP7UFY0_9FLAO</name>
<keyword evidence="1" id="KW-0812">Transmembrane</keyword>
<dbReference type="EMBL" id="BAABCS010000003">
    <property type="protein sequence ID" value="GAA4042149.1"/>
    <property type="molecule type" value="Genomic_DNA"/>
</dbReference>
<evidence type="ECO:0000256" key="1">
    <source>
        <dbReference type="SAM" id="Phobius"/>
    </source>
</evidence>
<keyword evidence="1" id="KW-0472">Membrane</keyword>
<gene>
    <name evidence="2" type="ORF">GCM10022388_03660</name>
</gene>